<name>A0A2K2FKN5_9CLOT</name>
<dbReference type="InterPro" id="IPR011067">
    <property type="entry name" value="Plasmid_toxin/cell-grow_inhib"/>
</dbReference>
<evidence type="ECO:0000256" key="2">
    <source>
        <dbReference type="ARBA" id="ARBA00022649"/>
    </source>
</evidence>
<dbReference type="InterPro" id="IPR003477">
    <property type="entry name" value="PemK-like"/>
</dbReference>
<dbReference type="GO" id="GO:0003677">
    <property type="term" value="F:DNA binding"/>
    <property type="evidence" value="ECO:0007669"/>
    <property type="project" value="InterPro"/>
</dbReference>
<accession>A0A2K2FKN5</accession>
<dbReference type="GO" id="GO:0016075">
    <property type="term" value="P:rRNA catabolic process"/>
    <property type="evidence" value="ECO:0007669"/>
    <property type="project" value="TreeGrafter"/>
</dbReference>
<evidence type="ECO:0000256" key="1">
    <source>
        <dbReference type="ARBA" id="ARBA00007521"/>
    </source>
</evidence>
<dbReference type="Pfam" id="PF02452">
    <property type="entry name" value="PemK_toxin"/>
    <property type="match status" value="1"/>
</dbReference>
<protein>
    <submittedName>
        <fullName evidence="3">Toxin MazF</fullName>
    </submittedName>
</protein>
<comment type="caution">
    <text evidence="3">The sequence shown here is derived from an EMBL/GenBank/DDBJ whole genome shotgun (WGS) entry which is preliminary data.</text>
</comment>
<dbReference type="PANTHER" id="PTHR33988">
    <property type="entry name" value="ENDORIBONUCLEASE MAZF-RELATED"/>
    <property type="match status" value="1"/>
</dbReference>
<dbReference type="KEGG" id="cthd:CDO33_05590"/>
<organism evidence="3 4">
    <name type="scientific">Clostridium thermosuccinogenes</name>
    <dbReference type="NCBI Taxonomy" id="84032"/>
    <lineage>
        <taxon>Bacteria</taxon>
        <taxon>Bacillati</taxon>
        <taxon>Bacillota</taxon>
        <taxon>Clostridia</taxon>
        <taxon>Eubacteriales</taxon>
        <taxon>Clostridiaceae</taxon>
        <taxon>Clostridium</taxon>
    </lineage>
</organism>
<dbReference type="SUPFAM" id="SSF50118">
    <property type="entry name" value="Cell growth inhibitor/plasmid maintenance toxic component"/>
    <property type="match status" value="1"/>
</dbReference>
<dbReference type="OrthoDB" id="9808744at2"/>
<dbReference type="RefSeq" id="WP_103080159.1">
    <property type="nucleotide sequence ID" value="NZ_CP021850.1"/>
</dbReference>
<comment type="similarity">
    <text evidence="1">Belongs to the PemK/MazF family.</text>
</comment>
<proteinExistence type="inferred from homology"/>
<keyword evidence="2" id="KW-1277">Toxin-antitoxin system</keyword>
<gene>
    <name evidence="3" type="ORF">CDQ84_02565</name>
</gene>
<dbReference type="PANTHER" id="PTHR33988:SF3">
    <property type="entry name" value="ENDORIBONUCLEASE TOXIN CHPB-RELATED"/>
    <property type="match status" value="1"/>
</dbReference>
<dbReference type="Gene3D" id="2.30.30.110">
    <property type="match status" value="1"/>
</dbReference>
<dbReference type="Proteomes" id="UP000236151">
    <property type="component" value="Unassembled WGS sequence"/>
</dbReference>
<evidence type="ECO:0000313" key="4">
    <source>
        <dbReference type="Proteomes" id="UP000236151"/>
    </source>
</evidence>
<dbReference type="GO" id="GO:0006402">
    <property type="term" value="P:mRNA catabolic process"/>
    <property type="evidence" value="ECO:0007669"/>
    <property type="project" value="TreeGrafter"/>
</dbReference>
<dbReference type="AlphaFoldDB" id="A0A2K2FKN5"/>
<dbReference type="GO" id="GO:0004521">
    <property type="term" value="F:RNA endonuclease activity"/>
    <property type="evidence" value="ECO:0007669"/>
    <property type="project" value="TreeGrafter"/>
</dbReference>
<dbReference type="EMBL" id="NIOJ01000004">
    <property type="protein sequence ID" value="PNU01033.1"/>
    <property type="molecule type" value="Genomic_DNA"/>
</dbReference>
<reference evidence="3 4" key="1">
    <citation type="submission" date="2017-06" db="EMBL/GenBank/DDBJ databases">
        <title>Investigating the central metabolism of Clostridium thermosuccinogenes.</title>
        <authorList>
            <person name="Koendjbiharie J.G."/>
            <person name="van Kranenburg R."/>
        </authorList>
    </citation>
    <scope>NUCLEOTIDE SEQUENCE [LARGE SCALE GENOMIC DNA]</scope>
    <source>
        <strain evidence="3 4">DSM 5806</strain>
    </source>
</reference>
<sequence length="127" mass="14016">MADIPERGAFIVLNFNPQAGHEQAGRRNAIVLSPKEFNRKTGFVVVCPITNQKKGYPFEVDLPVNGIFLDSGGSPITGVILTDQVKSLDWTARNIKILKNYDPNDAQIKEIDAIIDECLAKIATYLT</sequence>
<evidence type="ECO:0000313" key="3">
    <source>
        <dbReference type="EMBL" id="PNU01033.1"/>
    </source>
</evidence>
<keyword evidence="4" id="KW-1185">Reference proteome</keyword>